<dbReference type="AlphaFoldDB" id="A0ABD0KRL7"/>
<feature type="region of interest" description="Disordered" evidence="2">
    <location>
        <begin position="53"/>
        <end position="111"/>
    </location>
</feature>
<accession>A0ABD0KRL7</accession>
<gene>
    <name evidence="3" type="ORF">BaRGS_00019156</name>
</gene>
<name>A0ABD0KRL7_9CAEN</name>
<feature type="compositionally biased region" description="Basic and acidic residues" evidence="2">
    <location>
        <begin position="316"/>
        <end position="337"/>
    </location>
</feature>
<evidence type="ECO:0000313" key="3">
    <source>
        <dbReference type="EMBL" id="KAK7489522.1"/>
    </source>
</evidence>
<keyword evidence="4" id="KW-1185">Reference proteome</keyword>
<feature type="compositionally biased region" description="Pro residues" evidence="2">
    <location>
        <begin position="258"/>
        <end position="269"/>
    </location>
</feature>
<feature type="compositionally biased region" description="Low complexity" evidence="2">
    <location>
        <begin position="220"/>
        <end position="232"/>
    </location>
</feature>
<feature type="compositionally biased region" description="Basic and acidic residues" evidence="2">
    <location>
        <begin position="90"/>
        <end position="108"/>
    </location>
</feature>
<feature type="region of interest" description="Disordered" evidence="2">
    <location>
        <begin position="219"/>
        <end position="271"/>
    </location>
</feature>
<feature type="region of interest" description="Disordered" evidence="2">
    <location>
        <begin position="314"/>
        <end position="342"/>
    </location>
</feature>
<sequence>MTSVDWLEKPAAADVPVSANLTITLDGESENDCGPLGHDLESESSEAGLILQERTPKDKHTASSTVNTGEPVKHDATPVVSDNISPTLTKDGDTDRNLTSPHEARERQNQLVRSKATIDALKTELRSVRAELTGVKQECTVLRQEHEKMTSIILDNEVKARNDVKAPATSIQEDMHATAITLANDFLALREKVDGLAKYKTSQDGKLQEIKKRVDNLANQTTTQQPTTTFLPKSPPPSPSTPSGPPFSLPDTMSKSPVSPPSAPVPNVPTGPNTEIVHSVAVANKFDVLSLMDREESLNAANTDNGKTECVVNQHKQTEKQSPKSADSHHTPDRSSPLDKLSNTKIHHDVNSFLIGDSVTQYVSDKKMSAGDVLLQNMSYLDSE</sequence>
<comment type="caution">
    <text evidence="3">The sequence shown here is derived from an EMBL/GenBank/DDBJ whole genome shotgun (WGS) entry which is preliminary data.</text>
</comment>
<dbReference type="Proteomes" id="UP001519460">
    <property type="component" value="Unassembled WGS sequence"/>
</dbReference>
<protein>
    <submittedName>
        <fullName evidence="3">Uncharacterized protein</fullName>
    </submittedName>
</protein>
<reference evidence="3 4" key="1">
    <citation type="journal article" date="2023" name="Sci. Data">
        <title>Genome assembly of the Korean intertidal mud-creeper Batillaria attramentaria.</title>
        <authorList>
            <person name="Patra A.K."/>
            <person name="Ho P.T."/>
            <person name="Jun S."/>
            <person name="Lee S.J."/>
            <person name="Kim Y."/>
            <person name="Won Y.J."/>
        </authorList>
    </citation>
    <scope>NUCLEOTIDE SEQUENCE [LARGE SCALE GENOMIC DNA]</scope>
    <source>
        <strain evidence="3">Wonlab-2016</strain>
    </source>
</reference>
<evidence type="ECO:0000313" key="4">
    <source>
        <dbReference type="Proteomes" id="UP001519460"/>
    </source>
</evidence>
<keyword evidence="1" id="KW-0175">Coiled coil</keyword>
<organism evidence="3 4">
    <name type="scientific">Batillaria attramentaria</name>
    <dbReference type="NCBI Taxonomy" id="370345"/>
    <lineage>
        <taxon>Eukaryota</taxon>
        <taxon>Metazoa</taxon>
        <taxon>Spiralia</taxon>
        <taxon>Lophotrochozoa</taxon>
        <taxon>Mollusca</taxon>
        <taxon>Gastropoda</taxon>
        <taxon>Caenogastropoda</taxon>
        <taxon>Sorbeoconcha</taxon>
        <taxon>Cerithioidea</taxon>
        <taxon>Batillariidae</taxon>
        <taxon>Batillaria</taxon>
    </lineage>
</organism>
<proteinExistence type="predicted"/>
<dbReference type="EMBL" id="JACVVK020000136">
    <property type="protein sequence ID" value="KAK7489522.1"/>
    <property type="molecule type" value="Genomic_DNA"/>
</dbReference>
<feature type="coiled-coil region" evidence="1">
    <location>
        <begin position="111"/>
        <end position="145"/>
    </location>
</feature>
<evidence type="ECO:0000256" key="1">
    <source>
        <dbReference type="SAM" id="Coils"/>
    </source>
</evidence>
<evidence type="ECO:0000256" key="2">
    <source>
        <dbReference type="SAM" id="MobiDB-lite"/>
    </source>
</evidence>
<feature type="compositionally biased region" description="Pro residues" evidence="2">
    <location>
        <begin position="233"/>
        <end position="248"/>
    </location>
</feature>